<dbReference type="RefSeq" id="WP_081174960.1">
    <property type="nucleotide sequence ID" value="NZ_MSPX01000004.1"/>
</dbReference>
<evidence type="ECO:0000313" key="4">
    <source>
        <dbReference type="Proteomes" id="UP000192652"/>
    </source>
</evidence>
<gene>
    <name evidence="3" type="ORF">BTR14_06830</name>
</gene>
<dbReference type="CDD" id="cd01066">
    <property type="entry name" value="APP_MetAP"/>
    <property type="match status" value="1"/>
</dbReference>
<dbReference type="InterPro" id="IPR000587">
    <property type="entry name" value="Creatinase_N"/>
</dbReference>
<dbReference type="InterPro" id="IPR001714">
    <property type="entry name" value="Pept_M24_MAP"/>
</dbReference>
<organism evidence="3 4">
    <name type="scientific">Xaviernesmea rhizosphaerae</name>
    <dbReference type="NCBI Taxonomy" id="1672749"/>
    <lineage>
        <taxon>Bacteria</taxon>
        <taxon>Pseudomonadati</taxon>
        <taxon>Pseudomonadota</taxon>
        <taxon>Alphaproteobacteria</taxon>
        <taxon>Hyphomicrobiales</taxon>
        <taxon>Rhizobiaceae</taxon>
        <taxon>Rhizobium/Agrobacterium group</taxon>
        <taxon>Xaviernesmea</taxon>
    </lineage>
</organism>
<sequence>MSEIDRQRAARLMQAEGLEALVLFQPEAFRYATGAPAGVAAMWGRAGAAIALVPADAALPIAAVISDHAAPALARIAPAVERREHAIWIDQLTLGEVSGLAGVEAAYAAQGLGRPRPETFDRAACFTLLGDLLQAHGLSSARIGVDLAFLPAADFTALETALPQVRWVDGSLCLMRLRAVKTPREIARLRQASQAAEAGLRRMVEAVVDGVPLATLSAAWKAGAADAAARGGFTLTGTWDYLSVGPDLADPGARVAPGALIKADVGTLVEGYSSDGARTYSFGRPPDLARDIFAVLEEAFEAGLAAIRPGARFGDVHAAMSTVVHGHGLTRYARGHFGHSVGGGMGIEEAPFFSTGNPERIEPGMVLAIEAPFYGQGLGALMIEEMVLVTETGTERIDSLPRGLVELG</sequence>
<proteinExistence type="predicted"/>
<dbReference type="EMBL" id="MSPX01000004">
    <property type="protein sequence ID" value="OQP87135.1"/>
    <property type="molecule type" value="Genomic_DNA"/>
</dbReference>
<dbReference type="SUPFAM" id="SSF55920">
    <property type="entry name" value="Creatinase/aminopeptidase"/>
    <property type="match status" value="1"/>
</dbReference>
<dbReference type="SUPFAM" id="SSF53092">
    <property type="entry name" value="Creatinase/prolidase N-terminal domain"/>
    <property type="match status" value="1"/>
</dbReference>
<dbReference type="PANTHER" id="PTHR46112">
    <property type="entry name" value="AMINOPEPTIDASE"/>
    <property type="match status" value="1"/>
</dbReference>
<dbReference type="InterPro" id="IPR036005">
    <property type="entry name" value="Creatinase/aminopeptidase-like"/>
</dbReference>
<dbReference type="Pfam" id="PF01321">
    <property type="entry name" value="Creatinase_N"/>
    <property type="match status" value="1"/>
</dbReference>
<evidence type="ECO:0000259" key="2">
    <source>
        <dbReference type="Pfam" id="PF01321"/>
    </source>
</evidence>
<protein>
    <submittedName>
        <fullName evidence="3">Proline dipeptidase</fullName>
    </submittedName>
</protein>
<comment type="caution">
    <text evidence="3">The sequence shown here is derived from an EMBL/GenBank/DDBJ whole genome shotgun (WGS) entry which is preliminary data.</text>
</comment>
<reference evidence="3 4" key="1">
    <citation type="journal article" date="2017" name="Antonie Van Leeuwenhoek">
        <title>Rhizobium rhizosphaerae sp. nov., a novel species isolated from rice rhizosphere.</title>
        <authorList>
            <person name="Zhao J.J."/>
            <person name="Zhang J."/>
            <person name="Zhang R.J."/>
            <person name="Zhang C.W."/>
            <person name="Yin H.Q."/>
            <person name="Zhang X.X."/>
        </authorList>
    </citation>
    <scope>NUCLEOTIDE SEQUENCE [LARGE SCALE GENOMIC DNA]</scope>
    <source>
        <strain evidence="3 4">RD15</strain>
    </source>
</reference>
<dbReference type="PRINTS" id="PR00599">
    <property type="entry name" value="MAPEPTIDASE"/>
</dbReference>
<name>A0ABX3PG39_9HYPH</name>
<dbReference type="Proteomes" id="UP000192652">
    <property type="component" value="Unassembled WGS sequence"/>
</dbReference>
<keyword evidence="4" id="KW-1185">Reference proteome</keyword>
<dbReference type="InterPro" id="IPR050659">
    <property type="entry name" value="Peptidase_M24B"/>
</dbReference>
<feature type="domain" description="Peptidase M24" evidence="1">
    <location>
        <begin position="188"/>
        <end position="391"/>
    </location>
</feature>
<dbReference type="Gene3D" id="3.40.350.10">
    <property type="entry name" value="Creatinase/prolidase N-terminal domain"/>
    <property type="match status" value="1"/>
</dbReference>
<dbReference type="Gene3D" id="3.90.230.10">
    <property type="entry name" value="Creatinase/methionine aminopeptidase superfamily"/>
    <property type="match status" value="1"/>
</dbReference>
<dbReference type="InterPro" id="IPR000994">
    <property type="entry name" value="Pept_M24"/>
</dbReference>
<dbReference type="PANTHER" id="PTHR46112:SF2">
    <property type="entry name" value="XAA-PRO AMINOPEPTIDASE P-RELATED"/>
    <property type="match status" value="1"/>
</dbReference>
<evidence type="ECO:0000313" key="3">
    <source>
        <dbReference type="EMBL" id="OQP87135.1"/>
    </source>
</evidence>
<dbReference type="InterPro" id="IPR029149">
    <property type="entry name" value="Creatin/AminoP/Spt16_N"/>
</dbReference>
<dbReference type="Pfam" id="PF00557">
    <property type="entry name" value="Peptidase_M24"/>
    <property type="match status" value="1"/>
</dbReference>
<accession>A0ABX3PG39</accession>
<feature type="domain" description="Creatinase N-terminal" evidence="2">
    <location>
        <begin position="7"/>
        <end position="180"/>
    </location>
</feature>
<evidence type="ECO:0000259" key="1">
    <source>
        <dbReference type="Pfam" id="PF00557"/>
    </source>
</evidence>